<dbReference type="PROSITE" id="PS50097">
    <property type="entry name" value="BTB"/>
    <property type="match status" value="1"/>
</dbReference>
<dbReference type="Pfam" id="PF00651">
    <property type="entry name" value="BTB"/>
    <property type="match status" value="1"/>
</dbReference>
<dbReference type="SMART" id="SM00875">
    <property type="entry name" value="BACK"/>
    <property type="match status" value="1"/>
</dbReference>
<dbReference type="EMBL" id="JBICBT010000117">
    <property type="protein sequence ID" value="KAL3122967.1"/>
    <property type="molecule type" value="Genomic_DNA"/>
</dbReference>
<dbReference type="InterPro" id="IPR011333">
    <property type="entry name" value="SKP1/BTB/POZ_sf"/>
</dbReference>
<dbReference type="AlphaFoldDB" id="A0ABD2M7E4"/>
<dbReference type="InterPro" id="IPR002083">
    <property type="entry name" value="MATH/TRAF_dom"/>
</dbReference>
<protein>
    <recommendedName>
        <fullName evidence="1">BTB domain-containing protein</fullName>
    </recommendedName>
</protein>
<dbReference type="InterPro" id="IPR011705">
    <property type="entry name" value="BACK"/>
</dbReference>
<dbReference type="SUPFAM" id="SSF49599">
    <property type="entry name" value="TRAF domain-like"/>
    <property type="match status" value="1"/>
</dbReference>
<evidence type="ECO:0000259" key="1">
    <source>
        <dbReference type="PROSITE" id="PS50097"/>
    </source>
</evidence>
<dbReference type="Pfam" id="PF00917">
    <property type="entry name" value="MATH"/>
    <property type="match status" value="1"/>
</dbReference>
<accession>A0ABD2M7E4</accession>
<dbReference type="InterPro" id="IPR008974">
    <property type="entry name" value="TRAF-like"/>
</dbReference>
<evidence type="ECO:0000313" key="2">
    <source>
        <dbReference type="EMBL" id="KAL3122967.1"/>
    </source>
</evidence>
<dbReference type="Gene3D" id="3.30.710.10">
    <property type="entry name" value="Potassium Channel Kv1.1, Chain A"/>
    <property type="match status" value="1"/>
</dbReference>
<keyword evidence="3" id="KW-1185">Reference proteome</keyword>
<dbReference type="PANTHER" id="PTHR45774:SF3">
    <property type="entry name" value="BTB (POZ) DOMAIN-CONTAINING 2B-RELATED"/>
    <property type="match status" value="1"/>
</dbReference>
<organism evidence="2 3">
    <name type="scientific">Heterodera trifolii</name>
    <dbReference type="NCBI Taxonomy" id="157864"/>
    <lineage>
        <taxon>Eukaryota</taxon>
        <taxon>Metazoa</taxon>
        <taxon>Ecdysozoa</taxon>
        <taxon>Nematoda</taxon>
        <taxon>Chromadorea</taxon>
        <taxon>Rhabditida</taxon>
        <taxon>Tylenchina</taxon>
        <taxon>Tylenchomorpha</taxon>
        <taxon>Tylenchoidea</taxon>
        <taxon>Heteroderidae</taxon>
        <taxon>Heteroderinae</taxon>
        <taxon>Heterodera</taxon>
    </lineage>
</organism>
<dbReference type="Proteomes" id="UP001620626">
    <property type="component" value="Unassembled WGS sequence"/>
</dbReference>
<dbReference type="Gene3D" id="1.25.40.420">
    <property type="match status" value="1"/>
</dbReference>
<gene>
    <name evidence="2" type="ORF">niasHT_009745</name>
</gene>
<evidence type="ECO:0000313" key="3">
    <source>
        <dbReference type="Proteomes" id="UP001620626"/>
    </source>
</evidence>
<sequence length="422" mass="47791">MASSKSGNLVDRMKHLLGTAKLADAHFLVGDGKELLSAHKIILVSASDVFEAMFRFDLQNGKAENASVENPVEVPDVEAEAFKVMLSFIYADDLSELNGQNAMAVLYAADKYGIDRLVSHCLQIPIPNLSNIFLAIAQARLLNLEDFALQCFRYICQNATTLFHSEEFLQIDQNLLCELFGSDQLMISNEFAIWKAALRWADEKCRQKAIECSAENRRAALGPALFKIRFPLISSEGFTRSIVPSGILIIEEFVAVYQFHCHANLRNVPGFYPLKFPWHGRISDWNTAKGNRGTLALEIEKFSIFAREKVESFRKSEAEVFVNGLPWKIFGEITEKCMVFGLWCTAPKEDGNWSCKCSATLRIVSQKCGTEDFTRTFDRVFNNKLPCWKYNFITFTELMNPSRGLYDKNEDKVTLAIDFTVE</sequence>
<comment type="caution">
    <text evidence="2">The sequence shown here is derived from an EMBL/GenBank/DDBJ whole genome shotgun (WGS) entry which is preliminary data.</text>
</comment>
<feature type="domain" description="BTB" evidence="1">
    <location>
        <begin position="23"/>
        <end position="98"/>
    </location>
</feature>
<dbReference type="PANTHER" id="PTHR45774">
    <property type="entry name" value="BTB/POZ DOMAIN-CONTAINING"/>
    <property type="match status" value="1"/>
</dbReference>
<dbReference type="SMART" id="SM00225">
    <property type="entry name" value="BTB"/>
    <property type="match status" value="1"/>
</dbReference>
<name>A0ABD2M7E4_9BILA</name>
<proteinExistence type="predicted"/>
<dbReference type="InterPro" id="IPR000210">
    <property type="entry name" value="BTB/POZ_dom"/>
</dbReference>
<reference evidence="2 3" key="1">
    <citation type="submission" date="2024-10" db="EMBL/GenBank/DDBJ databases">
        <authorList>
            <person name="Kim D."/>
        </authorList>
    </citation>
    <scope>NUCLEOTIDE SEQUENCE [LARGE SCALE GENOMIC DNA]</scope>
    <source>
        <strain evidence="2">BH-2024</strain>
    </source>
</reference>
<dbReference type="Gene3D" id="2.60.210.10">
    <property type="entry name" value="Apoptosis, Tumor Necrosis Factor Receptor Associated Protein 2, Chain A"/>
    <property type="match status" value="1"/>
</dbReference>
<dbReference type="SUPFAM" id="SSF54695">
    <property type="entry name" value="POZ domain"/>
    <property type="match status" value="1"/>
</dbReference>
<dbReference type="Pfam" id="PF07707">
    <property type="entry name" value="BACK"/>
    <property type="match status" value="1"/>
</dbReference>